<organism evidence="2 3">
    <name type="scientific">Arcicella gelida</name>
    <dbReference type="NCBI Taxonomy" id="2984195"/>
    <lineage>
        <taxon>Bacteria</taxon>
        <taxon>Pseudomonadati</taxon>
        <taxon>Bacteroidota</taxon>
        <taxon>Cytophagia</taxon>
        <taxon>Cytophagales</taxon>
        <taxon>Flectobacillaceae</taxon>
        <taxon>Arcicella</taxon>
    </lineage>
</organism>
<evidence type="ECO:0000259" key="1">
    <source>
        <dbReference type="Pfam" id="PF13358"/>
    </source>
</evidence>
<dbReference type="Gene3D" id="3.30.420.10">
    <property type="entry name" value="Ribonuclease H-like superfamily/Ribonuclease H"/>
    <property type="match status" value="1"/>
</dbReference>
<comment type="caution">
    <text evidence="2">The sequence shown here is derived from an EMBL/GenBank/DDBJ whole genome shotgun (WGS) entry which is preliminary data.</text>
</comment>
<sequence>MPVEKGYKINIGGLINRNNMNHWVITEKNIDANFIFEQLEKLSFQIQKQTVIILDNASIHKAKIIKQQLNFWEKRGLYLFFLPPYSPHLNIAETLWRKIKKEQIDPIDYLNQETLSYAVNRCLAQLGKSWKINFTEFNINLFISGTYNCISSTYLNKK</sequence>
<protein>
    <submittedName>
        <fullName evidence="2">Transposase</fullName>
    </submittedName>
</protein>
<reference evidence="2 3" key="1">
    <citation type="submission" date="2023-12" db="EMBL/GenBank/DDBJ databases">
        <title>Novel species of the genus Arcicella isolated from rivers.</title>
        <authorList>
            <person name="Lu H."/>
        </authorList>
    </citation>
    <scope>NUCLEOTIDE SEQUENCE [LARGE SCALE GENOMIC DNA]</scope>
    <source>
        <strain evidence="2 3">DC2W</strain>
    </source>
</reference>
<proteinExistence type="predicted"/>
<dbReference type="InterPro" id="IPR038717">
    <property type="entry name" value="Tc1-like_DDE_dom"/>
</dbReference>
<evidence type="ECO:0000313" key="2">
    <source>
        <dbReference type="EMBL" id="MEA5402938.1"/>
    </source>
</evidence>
<keyword evidence="3" id="KW-1185">Reference proteome</keyword>
<dbReference type="EMBL" id="JAYGIL010000008">
    <property type="protein sequence ID" value="MEA5402938.1"/>
    <property type="molecule type" value="Genomic_DNA"/>
</dbReference>
<evidence type="ECO:0000313" key="3">
    <source>
        <dbReference type="Proteomes" id="UP001303899"/>
    </source>
</evidence>
<name>A0ABU5S3A3_9BACT</name>
<gene>
    <name evidence="2" type="ORF">VB776_08435</name>
</gene>
<accession>A0ABU5S3A3</accession>
<dbReference type="RefSeq" id="WP_323328129.1">
    <property type="nucleotide sequence ID" value="NZ_JAYGIL010000008.1"/>
</dbReference>
<dbReference type="Proteomes" id="UP001303899">
    <property type="component" value="Unassembled WGS sequence"/>
</dbReference>
<dbReference type="Pfam" id="PF13358">
    <property type="entry name" value="DDE_3"/>
    <property type="match status" value="1"/>
</dbReference>
<dbReference type="InterPro" id="IPR036397">
    <property type="entry name" value="RNaseH_sf"/>
</dbReference>
<feature type="domain" description="Tc1-like transposase DDE" evidence="1">
    <location>
        <begin position="5"/>
        <end position="115"/>
    </location>
</feature>